<dbReference type="InterPro" id="IPR029063">
    <property type="entry name" value="SAM-dependent_MTases_sf"/>
</dbReference>
<keyword evidence="1" id="KW-0472">Membrane</keyword>
<dbReference type="OrthoDB" id="542683at2759"/>
<protein>
    <recommendedName>
        <fullName evidence="4">Methyltransferase domain-containing protein</fullName>
    </recommendedName>
</protein>
<name>A0A835T8A1_CHLIN</name>
<keyword evidence="1" id="KW-1133">Transmembrane helix</keyword>
<accession>A0A835T8A1</accession>
<dbReference type="EMBL" id="JAEHOC010000008">
    <property type="protein sequence ID" value="KAG2439276.1"/>
    <property type="molecule type" value="Genomic_DNA"/>
</dbReference>
<dbReference type="AlphaFoldDB" id="A0A835T8A1"/>
<dbReference type="SUPFAM" id="SSF53335">
    <property type="entry name" value="S-adenosyl-L-methionine-dependent methyltransferases"/>
    <property type="match status" value="1"/>
</dbReference>
<dbReference type="Proteomes" id="UP000650467">
    <property type="component" value="Unassembled WGS sequence"/>
</dbReference>
<proteinExistence type="predicted"/>
<gene>
    <name evidence="2" type="ORF">HXX76_004637</name>
</gene>
<evidence type="ECO:0008006" key="4">
    <source>
        <dbReference type="Google" id="ProtNLM"/>
    </source>
</evidence>
<evidence type="ECO:0000313" key="3">
    <source>
        <dbReference type="Proteomes" id="UP000650467"/>
    </source>
</evidence>
<evidence type="ECO:0000256" key="1">
    <source>
        <dbReference type="SAM" id="Phobius"/>
    </source>
</evidence>
<evidence type="ECO:0000313" key="2">
    <source>
        <dbReference type="EMBL" id="KAG2439276.1"/>
    </source>
</evidence>
<sequence>MPGRGQRHELGGVPVIVVENVQDYRDCVPYYVNKDDVCLELGCAQGCTTAVLAEHAKEVVGVDKSAFNFKVAEGRYTHIEFHEIAAEDISALLRLGKRFTKIFLDISGSQPVGPLAALIEKYERAFPDVSLFVVKAYRLKKLVGLSTVFPEEVLGTTRNPSTAFMIKAAGAGGGGGLHEVNGVSGGLGAGRSGRRGSGRRGGLGGALRGHVGAVAVALAAFGTGLVVGRASSRR</sequence>
<keyword evidence="1" id="KW-0812">Transmembrane</keyword>
<keyword evidence="3" id="KW-1185">Reference proteome</keyword>
<dbReference type="Gene3D" id="3.40.50.150">
    <property type="entry name" value="Vaccinia Virus protein VP39"/>
    <property type="match status" value="1"/>
</dbReference>
<dbReference type="CDD" id="cd02440">
    <property type="entry name" value="AdoMet_MTases"/>
    <property type="match status" value="1"/>
</dbReference>
<organism evidence="2 3">
    <name type="scientific">Chlamydomonas incerta</name>
    <dbReference type="NCBI Taxonomy" id="51695"/>
    <lineage>
        <taxon>Eukaryota</taxon>
        <taxon>Viridiplantae</taxon>
        <taxon>Chlorophyta</taxon>
        <taxon>core chlorophytes</taxon>
        <taxon>Chlorophyceae</taxon>
        <taxon>CS clade</taxon>
        <taxon>Chlamydomonadales</taxon>
        <taxon>Chlamydomonadaceae</taxon>
        <taxon>Chlamydomonas</taxon>
    </lineage>
</organism>
<feature type="transmembrane region" description="Helical" evidence="1">
    <location>
        <begin position="209"/>
        <end position="228"/>
    </location>
</feature>
<comment type="caution">
    <text evidence="2">The sequence shown here is derived from an EMBL/GenBank/DDBJ whole genome shotgun (WGS) entry which is preliminary data.</text>
</comment>
<reference evidence="2" key="1">
    <citation type="journal article" date="2020" name="bioRxiv">
        <title>Comparative genomics of Chlamydomonas.</title>
        <authorList>
            <person name="Craig R.J."/>
            <person name="Hasan A.R."/>
            <person name="Ness R.W."/>
            <person name="Keightley P.D."/>
        </authorList>
    </citation>
    <scope>NUCLEOTIDE SEQUENCE</scope>
    <source>
        <strain evidence="2">SAG 7.73</strain>
    </source>
</reference>